<reference evidence="1" key="2">
    <citation type="submission" date="2021-01" db="EMBL/GenBank/DDBJ databases">
        <authorList>
            <person name="Schikora-Tamarit M.A."/>
        </authorList>
    </citation>
    <scope>NUCLEOTIDE SEQUENCE</scope>
    <source>
        <strain evidence="1">CBS6075</strain>
    </source>
</reference>
<organism evidence="1 2">
    <name type="scientific">Ogataea philodendri</name>
    <dbReference type="NCBI Taxonomy" id="1378263"/>
    <lineage>
        <taxon>Eukaryota</taxon>
        <taxon>Fungi</taxon>
        <taxon>Dikarya</taxon>
        <taxon>Ascomycota</taxon>
        <taxon>Saccharomycotina</taxon>
        <taxon>Pichiomycetes</taxon>
        <taxon>Pichiales</taxon>
        <taxon>Pichiaceae</taxon>
        <taxon>Ogataea</taxon>
    </lineage>
</organism>
<comment type="caution">
    <text evidence="1">The sequence shown here is derived from an EMBL/GenBank/DDBJ whole genome shotgun (WGS) entry which is preliminary data.</text>
</comment>
<accession>A0A9P8NY89</accession>
<dbReference type="AlphaFoldDB" id="A0A9P8NY89"/>
<reference evidence="1" key="1">
    <citation type="journal article" date="2021" name="Open Biol.">
        <title>Shared evolutionary footprints suggest mitochondrial oxidative damage underlies multiple complex I losses in fungi.</title>
        <authorList>
            <person name="Schikora-Tamarit M.A."/>
            <person name="Marcet-Houben M."/>
            <person name="Nosek J."/>
            <person name="Gabaldon T."/>
        </authorList>
    </citation>
    <scope>NUCLEOTIDE SEQUENCE</scope>
    <source>
        <strain evidence="1">CBS6075</strain>
    </source>
</reference>
<dbReference type="RefSeq" id="XP_046058876.1">
    <property type="nucleotide sequence ID" value="XM_046207187.1"/>
</dbReference>
<evidence type="ECO:0000313" key="2">
    <source>
        <dbReference type="Proteomes" id="UP000769157"/>
    </source>
</evidence>
<protein>
    <submittedName>
        <fullName evidence="1">Uncharacterized protein</fullName>
    </submittedName>
</protein>
<gene>
    <name evidence="1" type="ORF">OGAPHI_005950</name>
</gene>
<proteinExistence type="predicted"/>
<evidence type="ECO:0000313" key="1">
    <source>
        <dbReference type="EMBL" id="KAH3661772.1"/>
    </source>
</evidence>
<sequence length="146" mass="16671">MNEMENNTCLPCLRFSSTWSRFAELSSCTETIPRILETFGSDWLAKLDTTEIKSLASFWRRMVFVSCERASESNEAAFENCTSSRMVTSTSETTILDRVLLKISQTRTALSGTIFPASLAETNFWYTILAFVSSRRREMESNVFKL</sequence>
<dbReference type="Proteomes" id="UP000769157">
    <property type="component" value="Unassembled WGS sequence"/>
</dbReference>
<dbReference type="GeneID" id="70237914"/>
<name>A0A9P8NY89_9ASCO</name>
<keyword evidence="2" id="KW-1185">Reference proteome</keyword>
<dbReference type="EMBL" id="JAEUBE010000414">
    <property type="protein sequence ID" value="KAH3661772.1"/>
    <property type="molecule type" value="Genomic_DNA"/>
</dbReference>